<name>A0A2P4YIP9_9STRA</name>
<keyword evidence="3" id="KW-0413">Isomerase</keyword>
<dbReference type="InterPro" id="IPR014748">
    <property type="entry name" value="Enoyl-CoA_hydra_C"/>
</dbReference>
<accession>A0A2P4YIP9</accession>
<dbReference type="Gene3D" id="1.10.12.10">
    <property type="entry name" value="Lyase 2-enoyl-coa Hydratase, Chain A, domain 2"/>
    <property type="match status" value="1"/>
</dbReference>
<dbReference type="InterPro" id="IPR051053">
    <property type="entry name" value="ECH/Chromodomain_protein"/>
</dbReference>
<gene>
    <name evidence="5" type="ORF">PHPALM_4882</name>
</gene>
<dbReference type="EMBL" id="NCKW01002392">
    <property type="protein sequence ID" value="POM77692.1"/>
    <property type="molecule type" value="Genomic_DNA"/>
</dbReference>
<dbReference type="GO" id="GO:0004165">
    <property type="term" value="F:delta(3)-delta(2)-enoyl-CoA isomerase activity"/>
    <property type="evidence" value="ECO:0007669"/>
    <property type="project" value="UniProtKB-ARBA"/>
</dbReference>
<organism evidence="5 6">
    <name type="scientific">Phytophthora palmivora</name>
    <dbReference type="NCBI Taxonomy" id="4796"/>
    <lineage>
        <taxon>Eukaryota</taxon>
        <taxon>Sar</taxon>
        <taxon>Stramenopiles</taxon>
        <taxon>Oomycota</taxon>
        <taxon>Peronosporomycetes</taxon>
        <taxon>Peronosporales</taxon>
        <taxon>Peronosporaceae</taxon>
        <taxon>Phytophthora</taxon>
    </lineage>
</organism>
<feature type="domain" description="ACB" evidence="4">
    <location>
        <begin position="140"/>
        <end position="225"/>
    </location>
</feature>
<dbReference type="Pfam" id="PF00378">
    <property type="entry name" value="ECH_1"/>
    <property type="match status" value="1"/>
</dbReference>
<keyword evidence="6" id="KW-1185">Reference proteome</keyword>
<dbReference type="GO" id="GO:0005777">
    <property type="term" value="C:peroxisome"/>
    <property type="evidence" value="ECO:0007669"/>
    <property type="project" value="UniProtKB-SubCell"/>
</dbReference>
<evidence type="ECO:0000256" key="1">
    <source>
        <dbReference type="ARBA" id="ARBA00004275"/>
    </source>
</evidence>
<comment type="subcellular location">
    <subcellularLocation>
        <location evidence="1">Peroxisome</location>
    </subcellularLocation>
</comment>
<dbReference type="InterPro" id="IPR001753">
    <property type="entry name" value="Enoyl-CoA_hydra/iso"/>
</dbReference>
<dbReference type="Gene3D" id="3.90.226.10">
    <property type="entry name" value="2-enoyl-CoA Hydratase, Chain A, domain 1"/>
    <property type="match status" value="1"/>
</dbReference>
<keyword evidence="2" id="KW-0576">Peroxisome</keyword>
<dbReference type="Proteomes" id="UP000237271">
    <property type="component" value="Unassembled WGS sequence"/>
</dbReference>
<dbReference type="OrthoDB" id="409763at2759"/>
<protein>
    <submittedName>
        <fullName evidence="5">Enoyl-CoA hydratase/isomerase family</fullName>
    </submittedName>
</protein>
<dbReference type="Pfam" id="PF00887">
    <property type="entry name" value="ACBP"/>
    <property type="match status" value="1"/>
</dbReference>
<dbReference type="InterPro" id="IPR000582">
    <property type="entry name" value="Acyl-CoA-binding_protein"/>
</dbReference>
<evidence type="ECO:0000256" key="2">
    <source>
        <dbReference type="ARBA" id="ARBA00023140"/>
    </source>
</evidence>
<dbReference type="PRINTS" id="PR00689">
    <property type="entry name" value="ACOABINDINGP"/>
</dbReference>
<dbReference type="PANTHER" id="PTHR43684">
    <property type="match status" value="1"/>
</dbReference>
<reference evidence="5 6" key="1">
    <citation type="journal article" date="2017" name="Genome Biol. Evol.">
        <title>Phytophthora megakarya and P. palmivora, closely related causal agents of cacao black pod rot, underwent increases in genome sizes and gene numbers by different mechanisms.</title>
        <authorList>
            <person name="Ali S.S."/>
            <person name="Shao J."/>
            <person name="Lary D.J."/>
            <person name="Kronmiller B."/>
            <person name="Shen D."/>
            <person name="Strem M.D."/>
            <person name="Amoako-Attah I."/>
            <person name="Akrofi A.Y."/>
            <person name="Begoude B.A."/>
            <person name="Ten Hoopen G.M."/>
            <person name="Coulibaly K."/>
            <person name="Kebe B.I."/>
            <person name="Melnick R.L."/>
            <person name="Guiltinan M.J."/>
            <person name="Tyler B.M."/>
            <person name="Meinhardt L.W."/>
            <person name="Bailey B.A."/>
        </authorList>
    </citation>
    <scope>NUCLEOTIDE SEQUENCE [LARGE SCALE GENOMIC DNA]</scope>
    <source>
        <strain evidence="6">sbr112.9</strain>
    </source>
</reference>
<dbReference type="InterPro" id="IPR023393">
    <property type="entry name" value="START-like_dom_sf"/>
</dbReference>
<evidence type="ECO:0000313" key="5">
    <source>
        <dbReference type="EMBL" id="POM77692.1"/>
    </source>
</evidence>
<proteinExistence type="predicted"/>
<dbReference type="InterPro" id="IPR029045">
    <property type="entry name" value="ClpP/crotonase-like_dom_sf"/>
</dbReference>
<dbReference type="SUPFAM" id="SSF55961">
    <property type="entry name" value="Bet v1-like"/>
    <property type="match status" value="1"/>
</dbReference>
<dbReference type="PANTHER" id="PTHR43684:SF1">
    <property type="entry name" value="ENOYL-COA DELTA ISOMERASE 2"/>
    <property type="match status" value="1"/>
</dbReference>
<evidence type="ECO:0000313" key="6">
    <source>
        <dbReference type="Proteomes" id="UP000237271"/>
    </source>
</evidence>
<dbReference type="InterPro" id="IPR035984">
    <property type="entry name" value="Acyl-CoA-binding_sf"/>
</dbReference>
<dbReference type="AlphaFoldDB" id="A0A2P4YIP9"/>
<evidence type="ECO:0000259" key="4">
    <source>
        <dbReference type="PROSITE" id="PS51228"/>
    </source>
</evidence>
<dbReference type="Gene3D" id="1.20.80.10">
    <property type="match status" value="1"/>
</dbReference>
<dbReference type="Gene3D" id="3.30.530.20">
    <property type="match status" value="1"/>
</dbReference>
<dbReference type="PROSITE" id="PS51228">
    <property type="entry name" value="ACB_2"/>
    <property type="match status" value="1"/>
</dbReference>
<dbReference type="CDD" id="cd06558">
    <property type="entry name" value="crotonase-like"/>
    <property type="match status" value="1"/>
</dbReference>
<dbReference type="SUPFAM" id="SSF47027">
    <property type="entry name" value="Acyl-CoA binding protein"/>
    <property type="match status" value="1"/>
</dbReference>
<evidence type="ECO:0000256" key="3">
    <source>
        <dbReference type="ARBA" id="ARBA00023235"/>
    </source>
</evidence>
<dbReference type="GO" id="GO:0000062">
    <property type="term" value="F:fatty-acyl-CoA binding"/>
    <property type="evidence" value="ECO:0007669"/>
    <property type="project" value="InterPro"/>
</dbReference>
<sequence>MIVRPRDFIIVSATGIVSRPNGERIGYEVVQSIDLPQCPQLPNPMVRGKLMYGAIYRQLGNGTVDVYIQMYVETQGRIMDKLVIAAMWDSTLGFWNAPQLSETKKLQWCIDNKGAKRREHASALASTKEIETGHSGMSSLSERFERSLTLGKTLPPLSDNAAKLEMYALFKQAKLGANTTSRPGMLDFVGRAKWDAWTKLGDMTQDDAKLKYIAIIDELAAKNGAAEEEEEAVTASSGSEDLLVEISEAGLLTIQFNRPKKFNAIDIAMYEGLTKALERSKTQDKVKAVLLKSSGDYFSSGNDLSMFTSNPDGLSLEAMAEKGAVLLEDVVNTFITYPKPIVAAVQGPAVGIATTILSLCDLVYVKETAIFHTPFTSLGQSPEACSSLLFPRIMGPARANAMLLLGEKMSAKDAVDTGLATAMFGAAEFETQLQSKVNLLLSRYPQSIQRSKALIRSPSIVKELQEVNHLECQTLKELWLGPECMDAILKFQTRKH</sequence>
<comment type="caution">
    <text evidence="5">The sequence shown here is derived from an EMBL/GenBank/DDBJ whole genome shotgun (WGS) entry which is preliminary data.</text>
</comment>
<dbReference type="InterPro" id="IPR014352">
    <property type="entry name" value="FERM/acyl-CoA-bd_prot_sf"/>
</dbReference>
<dbReference type="SUPFAM" id="SSF52096">
    <property type="entry name" value="ClpP/crotonase"/>
    <property type="match status" value="1"/>
</dbReference>